<sequence length="373" mass="42500">MADVSKNTFDLCDPENHFANAVPQRARDSQTLRNAILAASARHFSTLPRERQKEIIQGYGLKQGFTVSEEMVLHYHNECIADLRYLASEPNAIMDEDLLAAVVILRFYEELDSPFIEFSTETAIRGLQVFIEAQASLALASPGFRQAVFWVGFRQEFHIAFAQQRPFRLPLSICEPHLTWTPAPDHVWANRLIIICAHAIQYCYDDRLNQGATRYRELVELYNRWQQCRPMSFSPTYAEDPDQTQGDIFPRIWFMDDCHILASQSMGLLKILLTAYSPHVLRVGPARRKYLAQIDAKLRATVLEICGVALSNRQSPPALITACVAINTCCEQFSDLREQQALLEINAITTRETNYWPASVSKAKLEEAWGWGT</sequence>
<evidence type="ECO:0000313" key="4">
    <source>
        <dbReference type="Proteomes" id="UP001583193"/>
    </source>
</evidence>
<keyword evidence="2" id="KW-0539">Nucleus</keyword>
<dbReference type="Proteomes" id="UP001583193">
    <property type="component" value="Unassembled WGS sequence"/>
</dbReference>
<evidence type="ECO:0000256" key="1">
    <source>
        <dbReference type="ARBA" id="ARBA00004123"/>
    </source>
</evidence>
<accession>A0ABR3XKG1</accession>
<comment type="subcellular location">
    <subcellularLocation>
        <location evidence="1">Nucleus</location>
    </subcellularLocation>
</comment>
<proteinExistence type="predicted"/>
<dbReference type="EMBL" id="JAVDPF010000016">
    <property type="protein sequence ID" value="KAL1876094.1"/>
    <property type="molecule type" value="Genomic_DNA"/>
</dbReference>
<protein>
    <submittedName>
        <fullName evidence="3">Uncharacterized protein</fullName>
    </submittedName>
</protein>
<keyword evidence="4" id="KW-1185">Reference proteome</keyword>
<dbReference type="Pfam" id="PF11951">
    <property type="entry name" value="Fungal_trans_2"/>
    <property type="match status" value="1"/>
</dbReference>
<dbReference type="PANTHER" id="PTHR37534:SF2">
    <property type="entry name" value="N-ACETYLTRANSFERASE DOMAIN-CONTAINING PROTEIN"/>
    <property type="match status" value="1"/>
</dbReference>
<dbReference type="InterPro" id="IPR021858">
    <property type="entry name" value="Fun_TF"/>
</dbReference>
<dbReference type="PANTHER" id="PTHR37534">
    <property type="entry name" value="TRANSCRIPTIONAL ACTIVATOR PROTEIN UGA3"/>
    <property type="match status" value="1"/>
</dbReference>
<gene>
    <name evidence="3" type="ORF">Plec18167_005355</name>
</gene>
<reference evidence="3 4" key="1">
    <citation type="journal article" date="2024" name="IMA Fungus">
        <title>IMA Genome - F19 : A genome assembly and annotation guide to empower mycologists, including annotated draft genome sequences of Ceratocystis pirilliformis, Diaporthe australafricana, Fusarium ophioides, Paecilomyces lecythidis, and Sporothrix stenoceras.</title>
        <authorList>
            <person name="Aylward J."/>
            <person name="Wilson A.M."/>
            <person name="Visagie C.M."/>
            <person name="Spraker J."/>
            <person name="Barnes I."/>
            <person name="Buitendag C."/>
            <person name="Ceriani C."/>
            <person name="Del Mar Angel L."/>
            <person name="du Plessis D."/>
            <person name="Fuchs T."/>
            <person name="Gasser K."/>
            <person name="Kramer D."/>
            <person name="Li W."/>
            <person name="Munsamy K."/>
            <person name="Piso A."/>
            <person name="Price J.L."/>
            <person name="Sonnekus B."/>
            <person name="Thomas C."/>
            <person name="van der Nest A."/>
            <person name="van Dijk A."/>
            <person name="van Heerden A."/>
            <person name="van Vuuren N."/>
            <person name="Yilmaz N."/>
            <person name="Duong T.A."/>
            <person name="van der Merwe N.A."/>
            <person name="Wingfield M.J."/>
            <person name="Wingfield B.D."/>
        </authorList>
    </citation>
    <scope>NUCLEOTIDE SEQUENCE [LARGE SCALE GENOMIC DNA]</scope>
    <source>
        <strain evidence="3 4">CMW 18167</strain>
    </source>
</reference>
<organism evidence="3 4">
    <name type="scientific">Paecilomyces lecythidis</name>
    <dbReference type="NCBI Taxonomy" id="3004212"/>
    <lineage>
        <taxon>Eukaryota</taxon>
        <taxon>Fungi</taxon>
        <taxon>Dikarya</taxon>
        <taxon>Ascomycota</taxon>
        <taxon>Pezizomycotina</taxon>
        <taxon>Eurotiomycetes</taxon>
        <taxon>Eurotiomycetidae</taxon>
        <taxon>Eurotiales</taxon>
        <taxon>Thermoascaceae</taxon>
        <taxon>Paecilomyces</taxon>
    </lineage>
</organism>
<evidence type="ECO:0000313" key="3">
    <source>
        <dbReference type="EMBL" id="KAL1876094.1"/>
    </source>
</evidence>
<evidence type="ECO:0000256" key="2">
    <source>
        <dbReference type="ARBA" id="ARBA00023242"/>
    </source>
</evidence>
<comment type="caution">
    <text evidence="3">The sequence shown here is derived from an EMBL/GenBank/DDBJ whole genome shotgun (WGS) entry which is preliminary data.</text>
</comment>
<name>A0ABR3XKG1_9EURO</name>